<evidence type="ECO:0000313" key="2">
    <source>
        <dbReference type="Proteomes" id="UP000625316"/>
    </source>
</evidence>
<organism evidence="1 2">
    <name type="scientific">Romeriopsis navalis LEGE 11480</name>
    <dbReference type="NCBI Taxonomy" id="2777977"/>
    <lineage>
        <taxon>Bacteria</taxon>
        <taxon>Bacillati</taxon>
        <taxon>Cyanobacteriota</taxon>
        <taxon>Cyanophyceae</taxon>
        <taxon>Leptolyngbyales</taxon>
        <taxon>Leptolyngbyaceae</taxon>
        <taxon>Romeriopsis</taxon>
        <taxon>Romeriopsis navalis</taxon>
    </lineage>
</organism>
<dbReference type="InterPro" id="IPR009057">
    <property type="entry name" value="Homeodomain-like_sf"/>
</dbReference>
<dbReference type="AlphaFoldDB" id="A0A928Z6E8"/>
<accession>A0A928Z6E8</accession>
<dbReference type="RefSeq" id="WP_264327370.1">
    <property type="nucleotide sequence ID" value="NZ_JADEXQ010000111.1"/>
</dbReference>
<protein>
    <submittedName>
        <fullName evidence="1">Winged helix-turn-helix domain-containing protein</fullName>
    </submittedName>
</protein>
<reference evidence="1" key="1">
    <citation type="submission" date="2020-10" db="EMBL/GenBank/DDBJ databases">
        <authorList>
            <person name="Castelo-Branco R."/>
            <person name="Eusebio N."/>
            <person name="Adriana R."/>
            <person name="Vieira A."/>
            <person name="Brugerolle De Fraissinette N."/>
            <person name="Rezende De Castro R."/>
            <person name="Schneider M.P."/>
            <person name="Vasconcelos V."/>
            <person name="Leao P.N."/>
        </authorList>
    </citation>
    <scope>NUCLEOTIDE SEQUENCE</scope>
    <source>
        <strain evidence="1">LEGE 11480</strain>
    </source>
</reference>
<name>A0A928Z6E8_9CYAN</name>
<dbReference type="Pfam" id="PF13565">
    <property type="entry name" value="HTH_32"/>
    <property type="match status" value="1"/>
</dbReference>
<dbReference type="SUPFAM" id="SSF46689">
    <property type="entry name" value="Homeodomain-like"/>
    <property type="match status" value="1"/>
</dbReference>
<sequence>MQALYLLQSGAAESISHVARILGHNRITVQRWLCEYRQGGLEYRLSPRAHGGRQAFILPAVQTALRKRLKQPRGFVTYQDVVDWLATEYGITVNYWVVYDLVRRRWKAKLKRPRPSHALQDPKALEDFPKQLAHRLSLAVGVAPDLHLRDWVEDESRFGLKPISRRRVTAKGVEPIAMQHWRFKWGWRGLCRILCKRSIIRIMEEIALCYASSKPRIGWMRYWPVITARKRYWVRLVY</sequence>
<dbReference type="Proteomes" id="UP000625316">
    <property type="component" value="Unassembled WGS sequence"/>
</dbReference>
<proteinExistence type="predicted"/>
<evidence type="ECO:0000313" key="1">
    <source>
        <dbReference type="EMBL" id="MBE9032553.1"/>
    </source>
</evidence>
<gene>
    <name evidence="1" type="ORF">IQ266_22710</name>
</gene>
<comment type="caution">
    <text evidence="1">The sequence shown here is derived from an EMBL/GenBank/DDBJ whole genome shotgun (WGS) entry which is preliminary data.</text>
</comment>
<dbReference type="EMBL" id="JADEXQ010000111">
    <property type="protein sequence ID" value="MBE9032553.1"/>
    <property type="molecule type" value="Genomic_DNA"/>
</dbReference>
<keyword evidence="2" id="KW-1185">Reference proteome</keyword>